<dbReference type="AlphaFoldDB" id="A0ABD3KTB7"/>
<feature type="compositionally biased region" description="Acidic residues" evidence="1">
    <location>
        <begin position="60"/>
        <end position="70"/>
    </location>
</feature>
<dbReference type="EMBL" id="JBJKBG010000004">
    <property type="protein sequence ID" value="KAL3741473.1"/>
    <property type="molecule type" value="Genomic_DNA"/>
</dbReference>
<evidence type="ECO:0000313" key="2">
    <source>
        <dbReference type="EMBL" id="KAL3741473.1"/>
    </source>
</evidence>
<accession>A0ABD3KTB7</accession>
<evidence type="ECO:0000256" key="1">
    <source>
        <dbReference type="SAM" id="MobiDB-lite"/>
    </source>
</evidence>
<dbReference type="Proteomes" id="UP001634007">
    <property type="component" value="Unassembled WGS sequence"/>
</dbReference>
<gene>
    <name evidence="2" type="ORF">ACJRO7_017019</name>
</gene>
<feature type="compositionally biased region" description="Polar residues" evidence="1">
    <location>
        <begin position="74"/>
        <end position="84"/>
    </location>
</feature>
<sequence length="109" mass="11840">MMISPRIAPAMASLITPVPKPSFLRPLSEALPLSPLSALVPSRAAAASNLHHYHRTLETISEEENEDDDIAGTGPSSSGTLRWSETTRSTCSLELKMLFLSSHGNYEFT</sequence>
<protein>
    <submittedName>
        <fullName evidence="2">Uncharacterized protein</fullName>
    </submittedName>
</protein>
<organism evidence="2 3">
    <name type="scientific">Eucalyptus globulus</name>
    <name type="common">Tasmanian blue gum</name>
    <dbReference type="NCBI Taxonomy" id="34317"/>
    <lineage>
        <taxon>Eukaryota</taxon>
        <taxon>Viridiplantae</taxon>
        <taxon>Streptophyta</taxon>
        <taxon>Embryophyta</taxon>
        <taxon>Tracheophyta</taxon>
        <taxon>Spermatophyta</taxon>
        <taxon>Magnoliopsida</taxon>
        <taxon>eudicotyledons</taxon>
        <taxon>Gunneridae</taxon>
        <taxon>Pentapetalae</taxon>
        <taxon>rosids</taxon>
        <taxon>malvids</taxon>
        <taxon>Myrtales</taxon>
        <taxon>Myrtaceae</taxon>
        <taxon>Myrtoideae</taxon>
        <taxon>Eucalypteae</taxon>
        <taxon>Eucalyptus</taxon>
    </lineage>
</organism>
<feature type="region of interest" description="Disordered" evidence="1">
    <location>
        <begin position="58"/>
        <end position="84"/>
    </location>
</feature>
<name>A0ABD3KTB7_EUCGL</name>
<keyword evidence="3" id="KW-1185">Reference proteome</keyword>
<proteinExistence type="predicted"/>
<evidence type="ECO:0000313" key="3">
    <source>
        <dbReference type="Proteomes" id="UP001634007"/>
    </source>
</evidence>
<reference evidence="2 3" key="1">
    <citation type="submission" date="2024-11" db="EMBL/GenBank/DDBJ databases">
        <title>Chromosome-level genome assembly of Eucalyptus globulus Labill. provides insights into its genome evolution.</title>
        <authorList>
            <person name="Li X."/>
        </authorList>
    </citation>
    <scope>NUCLEOTIDE SEQUENCE [LARGE SCALE GENOMIC DNA]</scope>
    <source>
        <strain evidence="2">CL2024</strain>
        <tissue evidence="2">Fresh tender leaves</tissue>
    </source>
</reference>
<comment type="caution">
    <text evidence="2">The sequence shown here is derived from an EMBL/GenBank/DDBJ whole genome shotgun (WGS) entry which is preliminary data.</text>
</comment>